<reference evidence="2" key="1">
    <citation type="submission" date="2020-05" db="EMBL/GenBank/DDBJ databases">
        <authorList>
            <person name="Chiriac C."/>
            <person name="Salcher M."/>
            <person name="Ghai R."/>
            <person name="Kavagutti S V."/>
        </authorList>
    </citation>
    <scope>NUCLEOTIDE SEQUENCE</scope>
</reference>
<gene>
    <name evidence="2" type="ORF">UFOPK2242_00012</name>
    <name evidence="3" type="ORF">UFOPK2925_00171</name>
    <name evidence="4" type="ORF">UFOPK2996_00142</name>
    <name evidence="5" type="ORF">UFOPK3317_00736</name>
    <name evidence="6" type="ORF">UFOPK3974_00175</name>
    <name evidence="7" type="ORF">UFOPK4071_00023</name>
</gene>
<accession>A0A6J6K488</accession>
<dbReference type="PROSITE" id="PS51186">
    <property type="entry name" value="GNAT"/>
    <property type="match status" value="1"/>
</dbReference>
<name>A0A6J6K488_9ZZZZ</name>
<sequence>MESVRSATTADIETLSGFAAQLALELTPMRGGALWAAQESRREPLNEAFADLIRSQSACVLIGLLDGAPMGFGVAVLERLSDGSLLGDITEIWVEPEARAIGLGESILGSLSEFCIENGCVGIDARALPGHRQTKNFFEEQGFTARMLKMHKPL</sequence>
<evidence type="ECO:0000259" key="1">
    <source>
        <dbReference type="PROSITE" id="PS51186"/>
    </source>
</evidence>
<dbReference type="AlphaFoldDB" id="A0A6J6K488"/>
<organism evidence="2">
    <name type="scientific">freshwater metagenome</name>
    <dbReference type="NCBI Taxonomy" id="449393"/>
    <lineage>
        <taxon>unclassified sequences</taxon>
        <taxon>metagenomes</taxon>
        <taxon>ecological metagenomes</taxon>
    </lineage>
</organism>
<dbReference type="InterPro" id="IPR000182">
    <property type="entry name" value="GNAT_dom"/>
</dbReference>
<evidence type="ECO:0000313" key="7">
    <source>
        <dbReference type="EMBL" id="CAB4999320.1"/>
    </source>
</evidence>
<dbReference type="EMBL" id="CAFBLK010000107">
    <property type="protein sequence ID" value="CAB4867715.1"/>
    <property type="molecule type" value="Genomic_DNA"/>
</dbReference>
<evidence type="ECO:0000313" key="3">
    <source>
        <dbReference type="EMBL" id="CAB4769121.1"/>
    </source>
</evidence>
<dbReference type="EMBL" id="CAEZZU010000010">
    <property type="protein sequence ID" value="CAB4769121.1"/>
    <property type="molecule type" value="Genomic_DNA"/>
</dbReference>
<dbReference type="Pfam" id="PF00583">
    <property type="entry name" value="Acetyltransf_1"/>
    <property type="match status" value="1"/>
</dbReference>
<dbReference type="Gene3D" id="3.40.630.30">
    <property type="match status" value="1"/>
</dbReference>
<protein>
    <submittedName>
        <fullName evidence="2">Unannotated protein</fullName>
    </submittedName>
</protein>
<dbReference type="EMBL" id="CAFBOR010000012">
    <property type="protein sequence ID" value="CAB4977720.1"/>
    <property type="molecule type" value="Genomic_DNA"/>
</dbReference>
<proteinExistence type="predicted"/>
<evidence type="ECO:0000313" key="2">
    <source>
        <dbReference type="EMBL" id="CAB4644076.1"/>
    </source>
</evidence>
<evidence type="ECO:0000313" key="4">
    <source>
        <dbReference type="EMBL" id="CAB4786954.1"/>
    </source>
</evidence>
<evidence type="ECO:0000313" key="5">
    <source>
        <dbReference type="EMBL" id="CAB4867715.1"/>
    </source>
</evidence>
<evidence type="ECO:0000313" key="6">
    <source>
        <dbReference type="EMBL" id="CAB4977720.1"/>
    </source>
</evidence>
<dbReference type="EMBL" id="CAEZWM010000001">
    <property type="protein sequence ID" value="CAB4644076.1"/>
    <property type="molecule type" value="Genomic_DNA"/>
</dbReference>
<dbReference type="EMBL" id="CAFAAH010000007">
    <property type="protein sequence ID" value="CAB4786954.1"/>
    <property type="molecule type" value="Genomic_DNA"/>
</dbReference>
<dbReference type="EMBL" id="CAFBPF010000001">
    <property type="protein sequence ID" value="CAB4999320.1"/>
    <property type="molecule type" value="Genomic_DNA"/>
</dbReference>
<dbReference type="InterPro" id="IPR016181">
    <property type="entry name" value="Acyl_CoA_acyltransferase"/>
</dbReference>
<feature type="domain" description="N-acetyltransferase" evidence="1">
    <location>
        <begin position="24"/>
        <end position="154"/>
    </location>
</feature>
<dbReference type="SUPFAM" id="SSF55729">
    <property type="entry name" value="Acyl-CoA N-acyltransferases (Nat)"/>
    <property type="match status" value="1"/>
</dbReference>
<dbReference type="GO" id="GO:0016747">
    <property type="term" value="F:acyltransferase activity, transferring groups other than amino-acyl groups"/>
    <property type="evidence" value="ECO:0007669"/>
    <property type="project" value="InterPro"/>
</dbReference>